<reference evidence="1 2" key="1">
    <citation type="journal article" date="2024" name="IMA Fungus">
        <title>IMA Genome - F19 : A genome assembly and annotation guide to empower mycologists, including annotated draft genome sequences of Ceratocystis pirilliformis, Diaporthe australafricana, Fusarium ophioides, Paecilomyces lecythidis, and Sporothrix stenoceras.</title>
        <authorList>
            <person name="Aylward J."/>
            <person name="Wilson A.M."/>
            <person name="Visagie C.M."/>
            <person name="Spraker J."/>
            <person name="Barnes I."/>
            <person name="Buitendag C."/>
            <person name="Ceriani C."/>
            <person name="Del Mar Angel L."/>
            <person name="du Plessis D."/>
            <person name="Fuchs T."/>
            <person name="Gasser K."/>
            <person name="Kramer D."/>
            <person name="Li W."/>
            <person name="Munsamy K."/>
            <person name="Piso A."/>
            <person name="Price J.L."/>
            <person name="Sonnekus B."/>
            <person name="Thomas C."/>
            <person name="van der Nest A."/>
            <person name="van Dijk A."/>
            <person name="van Heerden A."/>
            <person name="van Vuuren N."/>
            <person name="Yilmaz N."/>
            <person name="Duong T.A."/>
            <person name="van der Merwe N.A."/>
            <person name="Wingfield M.J."/>
            <person name="Wingfield B.D."/>
        </authorList>
    </citation>
    <scope>NUCLEOTIDE SEQUENCE [LARGE SCALE GENOMIC DNA]</scope>
    <source>
        <strain evidence="1 2">CMW 5346</strain>
    </source>
</reference>
<proteinExistence type="predicted"/>
<dbReference type="InterPro" id="IPR027417">
    <property type="entry name" value="P-loop_NTPase"/>
</dbReference>
<accession>A0ABR3ZH95</accession>
<dbReference type="PANTHER" id="PTHR36681">
    <property type="entry name" value="NUCLEAR GTPASE, GERMINAL CENTER-ASSOCIATED, TANDEM DUPLICATE 3"/>
    <property type="match status" value="1"/>
</dbReference>
<dbReference type="SUPFAM" id="SSF52540">
    <property type="entry name" value="P-loop containing nucleoside triphosphate hydrolases"/>
    <property type="match status" value="1"/>
</dbReference>
<organism evidence="1 2">
    <name type="scientific">Sporothrix stenoceras</name>
    <dbReference type="NCBI Taxonomy" id="5173"/>
    <lineage>
        <taxon>Eukaryota</taxon>
        <taxon>Fungi</taxon>
        <taxon>Dikarya</taxon>
        <taxon>Ascomycota</taxon>
        <taxon>Pezizomycotina</taxon>
        <taxon>Sordariomycetes</taxon>
        <taxon>Sordariomycetidae</taxon>
        <taxon>Ophiostomatales</taxon>
        <taxon>Ophiostomataceae</taxon>
        <taxon>Sporothrix</taxon>
    </lineage>
</organism>
<protein>
    <submittedName>
        <fullName evidence="1">Uncharacterized protein</fullName>
    </submittedName>
</protein>
<evidence type="ECO:0000313" key="1">
    <source>
        <dbReference type="EMBL" id="KAL1899567.1"/>
    </source>
</evidence>
<sequence>MRSGSGRACTSIVTEYHPKQPGQDAPFLIEVEYLNKEEMKEHLKELLWNYRRVYLPDINAAALGDAEYQQLEAASNTAWFTLQTAFRHENAFSATFAKDMSDGADDRILDQLIAWSDQIEWPQGSESGYWTTTEVTADACTEATRPFMEDKFWPFTKIIRVYLSSRVLDAGIVLADLPGLRDVNLARVRATQQYISRCDSILIVGRISRAISDQSLQSSLFMSLASQAPTEWQENGGAKFNIAVVCTHAEDIHMQTERRKLKDAAIESELTRLDGGIQSARDAGNLREELSKRLQ</sequence>
<gene>
    <name evidence="1" type="ORF">Sste5346_002969</name>
</gene>
<evidence type="ECO:0000313" key="2">
    <source>
        <dbReference type="Proteomes" id="UP001583186"/>
    </source>
</evidence>
<dbReference type="Proteomes" id="UP001583186">
    <property type="component" value="Unassembled WGS sequence"/>
</dbReference>
<dbReference type="PANTHER" id="PTHR36681:SF3">
    <property type="entry name" value="NUCLEAR GTPASE, GERMINAL CENTER-ASSOCIATED, TANDEM DUPLICATE 3"/>
    <property type="match status" value="1"/>
</dbReference>
<comment type="caution">
    <text evidence="1">The sequence shown here is derived from an EMBL/GenBank/DDBJ whole genome shotgun (WGS) entry which is preliminary data.</text>
</comment>
<dbReference type="Gene3D" id="3.40.50.300">
    <property type="entry name" value="P-loop containing nucleotide triphosphate hydrolases"/>
    <property type="match status" value="1"/>
</dbReference>
<dbReference type="EMBL" id="JAWCUI010000012">
    <property type="protein sequence ID" value="KAL1899567.1"/>
    <property type="molecule type" value="Genomic_DNA"/>
</dbReference>
<keyword evidence="2" id="KW-1185">Reference proteome</keyword>
<name>A0ABR3ZH95_9PEZI</name>